<protein>
    <submittedName>
        <fullName evidence="3">Uncharacterized protein</fullName>
    </submittedName>
</protein>
<evidence type="ECO:0000313" key="3">
    <source>
        <dbReference type="EMBL" id="ERF69823.1"/>
    </source>
</evidence>
<dbReference type="AlphaFoldDB" id="U1GCP2"/>
<dbReference type="HOGENOM" id="CLU_969869_0_0_1"/>
<feature type="compositionally biased region" description="Acidic residues" evidence="2">
    <location>
        <begin position="270"/>
        <end position="279"/>
    </location>
</feature>
<feature type="coiled-coil region" evidence="1">
    <location>
        <begin position="207"/>
        <end position="260"/>
    </location>
</feature>
<feature type="region of interest" description="Disordered" evidence="2">
    <location>
        <begin position="261"/>
        <end position="287"/>
    </location>
</feature>
<accession>U1GCP2</accession>
<proteinExistence type="predicted"/>
<dbReference type="Proteomes" id="UP000019373">
    <property type="component" value="Unassembled WGS sequence"/>
</dbReference>
<evidence type="ECO:0000256" key="1">
    <source>
        <dbReference type="SAM" id="Coils"/>
    </source>
</evidence>
<evidence type="ECO:0000313" key="4">
    <source>
        <dbReference type="Proteomes" id="UP000019373"/>
    </source>
</evidence>
<evidence type="ECO:0000256" key="2">
    <source>
        <dbReference type="SAM" id="MobiDB-lite"/>
    </source>
</evidence>
<dbReference type="OrthoDB" id="10454634at2759"/>
<dbReference type="RefSeq" id="XP_007804531.1">
    <property type="nucleotide sequence ID" value="XM_007806340.1"/>
</dbReference>
<organism evidence="3 4">
    <name type="scientific">Endocarpon pusillum (strain Z07020 / HMAS-L-300199)</name>
    <name type="common">Lichen-forming fungus</name>
    <dbReference type="NCBI Taxonomy" id="1263415"/>
    <lineage>
        <taxon>Eukaryota</taxon>
        <taxon>Fungi</taxon>
        <taxon>Dikarya</taxon>
        <taxon>Ascomycota</taxon>
        <taxon>Pezizomycotina</taxon>
        <taxon>Eurotiomycetes</taxon>
        <taxon>Chaetothyriomycetidae</taxon>
        <taxon>Verrucariales</taxon>
        <taxon>Verrucariaceae</taxon>
        <taxon>Endocarpon</taxon>
    </lineage>
</organism>
<dbReference type="EMBL" id="KE721388">
    <property type="protein sequence ID" value="ERF69823.1"/>
    <property type="molecule type" value="Genomic_DNA"/>
</dbReference>
<gene>
    <name evidence="3" type="ORF">EPUS_08024</name>
</gene>
<name>U1GCP2_ENDPU</name>
<keyword evidence="4" id="KW-1185">Reference proteome</keyword>
<reference evidence="4" key="1">
    <citation type="journal article" date="2014" name="BMC Genomics">
        <title>Genome characteristics reveal the impact of lichenization on lichen-forming fungus Endocarpon pusillum Hedwig (Verrucariales, Ascomycota).</title>
        <authorList>
            <person name="Wang Y.-Y."/>
            <person name="Liu B."/>
            <person name="Zhang X.-Y."/>
            <person name="Zhou Q.-M."/>
            <person name="Zhang T."/>
            <person name="Li H."/>
            <person name="Yu Y.-F."/>
            <person name="Zhang X.-L."/>
            <person name="Hao X.-Y."/>
            <person name="Wang M."/>
            <person name="Wang L."/>
            <person name="Wei J.-C."/>
        </authorList>
    </citation>
    <scope>NUCLEOTIDE SEQUENCE [LARGE SCALE GENOMIC DNA]</scope>
    <source>
        <strain evidence="4">Z07020 / HMAS-L-300199</strain>
    </source>
</reference>
<sequence>MARVKKTSRAPPAGNNRGLAGVLQLDPTHAQPNHNQYNLHQLNQSFWEAPNFPESDFVRMRDTYQMPPPPPPAVGEQDVEDEIPSGDYDTVLEHTAAAGAAALTQPLHKKRKFAAHTGSADVGIEKHFVAGLRARKRTPSPPSRSSTDCQIRISVLESTLRILKDKKKELEDGLAMKKRAPDFGFGRVVDKPETKASSRHVTFVNYDAKEEEKMEHVRKRLKTLTKEFEVAKEEDDVEEMKRLTGRMSGYQRAVAELMAQLAERNAASDKDEDDEEDGDLPMSGMEG</sequence>
<dbReference type="GeneID" id="19242902"/>
<feature type="region of interest" description="Disordered" evidence="2">
    <location>
        <begin position="1"/>
        <end position="34"/>
    </location>
</feature>
<feature type="coiled-coil region" evidence="1">
    <location>
        <begin position="153"/>
        <end position="180"/>
    </location>
</feature>
<keyword evidence="1" id="KW-0175">Coiled coil</keyword>